<dbReference type="AlphaFoldDB" id="A0A8T0TIN4"/>
<feature type="chain" id="PRO_5035849099" evidence="1">
    <location>
        <begin position="27"/>
        <end position="134"/>
    </location>
</feature>
<protein>
    <submittedName>
        <fullName evidence="2">Uncharacterized protein</fullName>
    </submittedName>
</protein>
<accession>A0A8T0TIN4</accession>
<dbReference type="EMBL" id="CM029043">
    <property type="protein sequence ID" value="KAG2611691.1"/>
    <property type="molecule type" value="Genomic_DNA"/>
</dbReference>
<evidence type="ECO:0000313" key="2">
    <source>
        <dbReference type="EMBL" id="KAG2611691.1"/>
    </source>
</evidence>
<keyword evidence="1" id="KW-0732">Signal</keyword>
<sequence length="134" mass="14905">MGVSFKAANVIFASVMLGALLPECHYIFKSSDQQNGSCLCMFSVSAINLATINKFLQDHCWFIFFCELFVFLLCEQSWCVSMLTLCGTPSITGLMRLHKSLLDSWSSEACFAKDVSLAWNIGRAVVQKAKLESL</sequence>
<name>A0A8T0TIN4_PANVG</name>
<reference evidence="2" key="1">
    <citation type="submission" date="2020-05" db="EMBL/GenBank/DDBJ databases">
        <title>WGS assembly of Panicum virgatum.</title>
        <authorList>
            <person name="Lovell J.T."/>
            <person name="Jenkins J."/>
            <person name="Shu S."/>
            <person name="Juenger T.E."/>
            <person name="Schmutz J."/>
        </authorList>
    </citation>
    <scope>NUCLEOTIDE SEQUENCE</scope>
    <source>
        <strain evidence="2">AP13</strain>
    </source>
</reference>
<proteinExistence type="predicted"/>
<feature type="signal peptide" evidence="1">
    <location>
        <begin position="1"/>
        <end position="26"/>
    </location>
</feature>
<comment type="caution">
    <text evidence="2">The sequence shown here is derived from an EMBL/GenBank/DDBJ whole genome shotgun (WGS) entry which is preliminary data.</text>
</comment>
<evidence type="ECO:0000313" key="3">
    <source>
        <dbReference type="Proteomes" id="UP000823388"/>
    </source>
</evidence>
<gene>
    <name evidence="2" type="ORF">PVAP13_4KG108625</name>
</gene>
<organism evidence="2 3">
    <name type="scientific">Panicum virgatum</name>
    <name type="common">Blackwell switchgrass</name>
    <dbReference type="NCBI Taxonomy" id="38727"/>
    <lineage>
        <taxon>Eukaryota</taxon>
        <taxon>Viridiplantae</taxon>
        <taxon>Streptophyta</taxon>
        <taxon>Embryophyta</taxon>
        <taxon>Tracheophyta</taxon>
        <taxon>Spermatophyta</taxon>
        <taxon>Magnoliopsida</taxon>
        <taxon>Liliopsida</taxon>
        <taxon>Poales</taxon>
        <taxon>Poaceae</taxon>
        <taxon>PACMAD clade</taxon>
        <taxon>Panicoideae</taxon>
        <taxon>Panicodae</taxon>
        <taxon>Paniceae</taxon>
        <taxon>Panicinae</taxon>
        <taxon>Panicum</taxon>
        <taxon>Panicum sect. Hiantes</taxon>
    </lineage>
</organism>
<keyword evidence="3" id="KW-1185">Reference proteome</keyword>
<dbReference type="Proteomes" id="UP000823388">
    <property type="component" value="Chromosome 4K"/>
</dbReference>
<evidence type="ECO:0000256" key="1">
    <source>
        <dbReference type="SAM" id="SignalP"/>
    </source>
</evidence>